<evidence type="ECO:0000313" key="3">
    <source>
        <dbReference type="EMBL" id="OGI50385.1"/>
    </source>
</evidence>
<sequence>MMRPPATAGMRHVALNVKDLEACERFYTELLGMRVEWRPDADNVYLTGGNDNLALHRVASAVDPEAPQRLDHIGFVVNEIDEVDEWFAFLRSKGVAILKEPKTHRDGARSFYCRDPDGNTVQMIYHPPISKRQ</sequence>
<feature type="domain" description="VOC" evidence="2">
    <location>
        <begin position="9"/>
        <end position="126"/>
    </location>
</feature>
<evidence type="ECO:0000313" key="4">
    <source>
        <dbReference type="Proteomes" id="UP000179037"/>
    </source>
</evidence>
<dbReference type="Proteomes" id="UP000179037">
    <property type="component" value="Unassembled WGS sequence"/>
</dbReference>
<dbReference type="InterPro" id="IPR029068">
    <property type="entry name" value="Glyas_Bleomycin-R_OHBP_Dase"/>
</dbReference>
<proteinExistence type="predicted"/>
<comment type="caution">
    <text evidence="3">The sequence shown here is derived from an EMBL/GenBank/DDBJ whole genome shotgun (WGS) entry which is preliminary data.</text>
</comment>
<dbReference type="GO" id="GO:0046872">
    <property type="term" value="F:metal ion binding"/>
    <property type="evidence" value="ECO:0007669"/>
    <property type="project" value="UniProtKB-KW"/>
</dbReference>
<gene>
    <name evidence="3" type="ORF">A3A87_03490</name>
</gene>
<evidence type="ECO:0000259" key="2">
    <source>
        <dbReference type="PROSITE" id="PS51819"/>
    </source>
</evidence>
<dbReference type="InterPro" id="IPR004360">
    <property type="entry name" value="Glyas_Fos-R_dOase_dom"/>
</dbReference>
<dbReference type="CDD" id="cd06587">
    <property type="entry name" value="VOC"/>
    <property type="match status" value="1"/>
</dbReference>
<dbReference type="Gene3D" id="3.10.180.10">
    <property type="entry name" value="2,3-Dihydroxybiphenyl 1,2-Dioxygenase, domain 1"/>
    <property type="match status" value="1"/>
</dbReference>
<dbReference type="EMBL" id="MFTC01000071">
    <property type="protein sequence ID" value="OGI50385.1"/>
    <property type="molecule type" value="Genomic_DNA"/>
</dbReference>
<reference evidence="3 4" key="1">
    <citation type="journal article" date="2016" name="Nat. Commun.">
        <title>Thousands of microbial genomes shed light on interconnected biogeochemical processes in an aquifer system.</title>
        <authorList>
            <person name="Anantharaman K."/>
            <person name="Brown C.T."/>
            <person name="Hug L.A."/>
            <person name="Sharon I."/>
            <person name="Castelle C.J."/>
            <person name="Probst A.J."/>
            <person name="Thomas B.C."/>
            <person name="Singh A."/>
            <person name="Wilkins M.J."/>
            <person name="Karaoz U."/>
            <person name="Brodie E.L."/>
            <person name="Williams K.H."/>
            <person name="Hubbard S.S."/>
            <person name="Banfield J.F."/>
        </authorList>
    </citation>
    <scope>NUCLEOTIDE SEQUENCE [LARGE SCALE GENOMIC DNA]</scope>
</reference>
<protein>
    <submittedName>
        <fullName evidence="3">Glyoxalase</fullName>
    </submittedName>
</protein>
<dbReference type="InterPro" id="IPR037523">
    <property type="entry name" value="VOC_core"/>
</dbReference>
<evidence type="ECO:0000256" key="1">
    <source>
        <dbReference type="ARBA" id="ARBA00022723"/>
    </source>
</evidence>
<organism evidence="3 4">
    <name type="scientific">Candidatus Muproteobacteria bacterium RIFCSPLOWO2_01_FULL_60_18</name>
    <dbReference type="NCBI Taxonomy" id="1817768"/>
    <lineage>
        <taxon>Bacteria</taxon>
        <taxon>Pseudomonadati</taxon>
        <taxon>Pseudomonadota</taxon>
        <taxon>Candidatus Muproteobacteria</taxon>
    </lineage>
</organism>
<dbReference type="PANTHER" id="PTHR36113">
    <property type="entry name" value="LYASE, PUTATIVE-RELATED-RELATED"/>
    <property type="match status" value="1"/>
</dbReference>
<dbReference type="STRING" id="1817768.A3A87_03490"/>
<keyword evidence="1" id="KW-0479">Metal-binding</keyword>
<dbReference type="AlphaFoldDB" id="A0A1F6TZ14"/>
<accession>A0A1F6TZ14</accession>
<dbReference type="PANTHER" id="PTHR36113:SF6">
    <property type="entry name" value="FOSFOMYCIN RESISTANCE PROTEIN FOSX"/>
    <property type="match status" value="1"/>
</dbReference>
<dbReference type="SUPFAM" id="SSF54593">
    <property type="entry name" value="Glyoxalase/Bleomycin resistance protein/Dihydroxybiphenyl dioxygenase"/>
    <property type="match status" value="1"/>
</dbReference>
<dbReference type="PROSITE" id="PS51819">
    <property type="entry name" value="VOC"/>
    <property type="match status" value="1"/>
</dbReference>
<name>A0A1F6TZ14_9PROT</name>
<dbReference type="InterPro" id="IPR051332">
    <property type="entry name" value="Fosfomycin_Res_Enzymes"/>
</dbReference>
<dbReference type="Pfam" id="PF00903">
    <property type="entry name" value="Glyoxalase"/>
    <property type="match status" value="1"/>
</dbReference>